<feature type="region of interest" description="Disordered" evidence="1">
    <location>
        <begin position="182"/>
        <end position="224"/>
    </location>
</feature>
<proteinExistence type="predicted"/>
<dbReference type="Proteomes" id="UP001176941">
    <property type="component" value="Chromosome 24"/>
</dbReference>
<accession>A0ABN8YZP9</accession>
<organism evidence="2 3">
    <name type="scientific">Rangifer tarandus platyrhynchus</name>
    <name type="common">Svalbard reindeer</name>
    <dbReference type="NCBI Taxonomy" id="3082113"/>
    <lineage>
        <taxon>Eukaryota</taxon>
        <taxon>Metazoa</taxon>
        <taxon>Chordata</taxon>
        <taxon>Craniata</taxon>
        <taxon>Vertebrata</taxon>
        <taxon>Euteleostomi</taxon>
        <taxon>Mammalia</taxon>
        <taxon>Eutheria</taxon>
        <taxon>Laurasiatheria</taxon>
        <taxon>Artiodactyla</taxon>
        <taxon>Ruminantia</taxon>
        <taxon>Pecora</taxon>
        <taxon>Cervidae</taxon>
        <taxon>Odocoileinae</taxon>
        <taxon>Rangifer</taxon>
    </lineage>
</organism>
<evidence type="ECO:0000313" key="3">
    <source>
        <dbReference type="Proteomes" id="UP001176941"/>
    </source>
</evidence>
<reference evidence="2" key="1">
    <citation type="submission" date="2023-04" db="EMBL/GenBank/DDBJ databases">
        <authorList>
            <consortium name="ELIXIR-Norway"/>
        </authorList>
    </citation>
    <scope>NUCLEOTIDE SEQUENCE [LARGE SCALE GENOMIC DNA]</scope>
</reference>
<protein>
    <submittedName>
        <fullName evidence="2">Uncharacterized protein</fullName>
    </submittedName>
</protein>
<dbReference type="EMBL" id="OX459960">
    <property type="protein sequence ID" value="CAI9165179.1"/>
    <property type="molecule type" value="Genomic_DNA"/>
</dbReference>
<gene>
    <name evidence="2" type="ORF">MRATA1EN1_LOCUS14141</name>
</gene>
<sequence length="381" mass="41381">MEGASGPVRSSFSALSPPALDAHPLAAWPLRSLGFPPLWPFPSTSRWAREGKRGGRDAGGESRLRGLFKPISVQINSTLRHPGVKGSVLRLGGWRAVEGGGITLISPRLNADAGDGSWLSARTLRRKAKVQPSAGTRGRGSHRDKFPGRLLGGWHLPPGAGLCRHPRSLQCRRELETARADGLVPAQLGRQRPKRDLFAAPDPNPQPSHPYTGDPEGLARAREKQRSLIRWRRYHSWLSTGPSQRPSQSSAFASIPKNNREAKNPLQPPAVFPISPTGLSQSPTPPRCSGAGQRDVDSQGWRLGSTFAVFDFLLEIPRGSPHGAAPASYARFSTWLGAYEDFKKPGPRHVPKRALIRGRHEDLDSFCKQASAACHVSSSPN</sequence>
<feature type="region of interest" description="Disordered" evidence="1">
    <location>
        <begin position="259"/>
        <end position="297"/>
    </location>
</feature>
<feature type="region of interest" description="Disordered" evidence="1">
    <location>
        <begin position="125"/>
        <end position="145"/>
    </location>
</feature>
<name>A0ABN8YZP9_RANTA</name>
<evidence type="ECO:0000256" key="1">
    <source>
        <dbReference type="SAM" id="MobiDB-lite"/>
    </source>
</evidence>
<evidence type="ECO:0000313" key="2">
    <source>
        <dbReference type="EMBL" id="CAI9165179.1"/>
    </source>
</evidence>
<keyword evidence="3" id="KW-1185">Reference proteome</keyword>